<dbReference type="SUPFAM" id="SSF48264">
    <property type="entry name" value="Cytochrome P450"/>
    <property type="match status" value="1"/>
</dbReference>
<keyword evidence="2" id="KW-0408">Iron</keyword>
<evidence type="ECO:0000256" key="3">
    <source>
        <dbReference type="SAM" id="MobiDB-lite"/>
    </source>
</evidence>
<evidence type="ECO:0000256" key="1">
    <source>
        <dbReference type="ARBA" id="ARBA00010617"/>
    </source>
</evidence>
<comment type="caution">
    <text evidence="4">The sequence shown here is derived from an EMBL/GenBank/DDBJ whole genome shotgun (WGS) entry which is preliminary data.</text>
</comment>
<keyword evidence="2" id="KW-0560">Oxidoreductase</keyword>
<dbReference type="Proteomes" id="UP000653644">
    <property type="component" value="Unassembled WGS sequence"/>
</dbReference>
<evidence type="ECO:0000256" key="2">
    <source>
        <dbReference type="RuleBase" id="RU000461"/>
    </source>
</evidence>
<dbReference type="InterPro" id="IPR017972">
    <property type="entry name" value="Cyt_P450_CS"/>
</dbReference>
<dbReference type="InterPro" id="IPR002397">
    <property type="entry name" value="Cyt_P450_B"/>
</dbReference>
<dbReference type="InterPro" id="IPR001128">
    <property type="entry name" value="Cyt_P450"/>
</dbReference>
<comment type="similarity">
    <text evidence="1 2">Belongs to the cytochrome P450 family.</text>
</comment>
<reference evidence="5" key="1">
    <citation type="journal article" date="2019" name="Int. J. Syst. Evol. Microbiol.">
        <title>The Global Catalogue of Microorganisms (GCM) 10K type strain sequencing project: providing services to taxonomists for standard genome sequencing and annotation.</title>
        <authorList>
            <consortium name="The Broad Institute Genomics Platform"/>
            <consortium name="The Broad Institute Genome Sequencing Center for Infectious Disease"/>
            <person name="Wu L."/>
            <person name="Ma J."/>
        </authorList>
    </citation>
    <scope>NUCLEOTIDE SEQUENCE [LARGE SCALE GENOMIC DNA]</scope>
    <source>
        <strain evidence="5">JCM 4733</strain>
    </source>
</reference>
<dbReference type="PRINTS" id="PR00359">
    <property type="entry name" value="BP450"/>
</dbReference>
<organism evidence="4 5">
    <name type="scientific">Streptomyces canarius</name>
    <dbReference type="NCBI Taxonomy" id="285453"/>
    <lineage>
        <taxon>Bacteria</taxon>
        <taxon>Bacillati</taxon>
        <taxon>Actinomycetota</taxon>
        <taxon>Actinomycetes</taxon>
        <taxon>Kitasatosporales</taxon>
        <taxon>Streptomycetaceae</taxon>
        <taxon>Streptomyces</taxon>
    </lineage>
</organism>
<feature type="region of interest" description="Disordered" evidence="3">
    <location>
        <begin position="1"/>
        <end position="30"/>
    </location>
</feature>
<keyword evidence="2" id="KW-0503">Monooxygenase</keyword>
<dbReference type="InterPro" id="IPR036396">
    <property type="entry name" value="Cyt_P450_sf"/>
</dbReference>
<dbReference type="Pfam" id="PF00067">
    <property type="entry name" value="p450"/>
    <property type="match status" value="1"/>
</dbReference>
<dbReference type="PROSITE" id="PS00086">
    <property type="entry name" value="CYTOCHROME_P450"/>
    <property type="match status" value="1"/>
</dbReference>
<dbReference type="RefSeq" id="WP_189892058.1">
    <property type="nucleotide sequence ID" value="NZ_BMVN01000031.1"/>
</dbReference>
<evidence type="ECO:0000313" key="4">
    <source>
        <dbReference type="EMBL" id="GHA52257.1"/>
    </source>
</evidence>
<gene>
    <name evidence="4" type="ORF">GCM10010345_66080</name>
</gene>
<accession>A0ABQ3D0Z5</accession>
<name>A0ABQ3D0Z5_9ACTN</name>
<dbReference type="PANTHER" id="PTHR46696:SF1">
    <property type="entry name" value="CYTOCHROME P450 YJIB-RELATED"/>
    <property type="match status" value="1"/>
</dbReference>
<dbReference type="EMBL" id="BMVN01000031">
    <property type="protein sequence ID" value="GHA52257.1"/>
    <property type="molecule type" value="Genomic_DNA"/>
</dbReference>
<dbReference type="PANTHER" id="PTHR46696">
    <property type="entry name" value="P450, PUTATIVE (EUROFUNG)-RELATED"/>
    <property type="match status" value="1"/>
</dbReference>
<dbReference type="Gene3D" id="1.10.630.10">
    <property type="entry name" value="Cytochrome P450"/>
    <property type="match status" value="1"/>
</dbReference>
<sequence>MPDAARRTPAAAHPDRQPHDLPGLPLTRECPYHPPRAYEDLRGRGPVTRIRLYDGRDAWAVTGHAAFRSLLTDERLTVDRDKAEFPDLVRVLALARPGRHHAMRALLRTDPPLHTEQRRAMLPSLALKRVQSRRPALQAAANRLLDGLAARPRTEPAELISAYVRPLVATGMTEILGLHGPDGSALHDLLHRHFDLVPPLDDFLRSLLARMPDRPGGDGLLDDLAAQVRDGRLTTEQFVHYGTVLVVAGQDVTISTIALAVLTLLVHGDELDRLRAGEVPWSRAVEELLRFLSVTSGLVRVAIADIETSGVVIRAGDGVVLLNPAANRDPGVFEDADRLDLRRRHGNHVSFGFGVHQCIGQNLARLDVEVALSRLFERFPRLRLAAPVDEVPVRQGLVFGLGALPVRW</sequence>
<keyword evidence="2" id="KW-0479">Metal-binding</keyword>
<evidence type="ECO:0000313" key="5">
    <source>
        <dbReference type="Proteomes" id="UP000653644"/>
    </source>
</evidence>
<protein>
    <submittedName>
        <fullName evidence="4">Cytochrome P450</fullName>
    </submittedName>
</protein>
<dbReference type="PRINTS" id="PR00385">
    <property type="entry name" value="P450"/>
</dbReference>
<proteinExistence type="inferred from homology"/>
<keyword evidence="5" id="KW-1185">Reference proteome</keyword>
<keyword evidence="2" id="KW-0349">Heme</keyword>